<evidence type="ECO:0000313" key="4">
    <source>
        <dbReference type="Proteomes" id="UP000694381"/>
    </source>
</evidence>
<dbReference type="InterPro" id="IPR000463">
    <property type="entry name" value="Fatty_acid-bd"/>
</dbReference>
<comment type="similarity">
    <text evidence="1">Belongs to the calycin superfamily. Fatty-acid binding protein (FABP) family.</text>
</comment>
<protein>
    <submittedName>
        <fullName evidence="3">Uncharacterized protein</fullName>
    </submittedName>
</protein>
<proteinExistence type="inferred from homology"/>
<reference evidence="3" key="2">
    <citation type="submission" date="2025-09" db="UniProtKB">
        <authorList>
            <consortium name="Ensembl"/>
        </authorList>
    </citation>
    <scope>IDENTIFICATION</scope>
</reference>
<evidence type="ECO:0000256" key="1">
    <source>
        <dbReference type="ARBA" id="ARBA00008390"/>
    </source>
</evidence>
<dbReference type="InterPro" id="IPR031259">
    <property type="entry name" value="ILBP"/>
</dbReference>
<dbReference type="PRINTS" id="PR00178">
    <property type="entry name" value="FATTYACIDBP"/>
</dbReference>
<evidence type="ECO:0000313" key="3">
    <source>
        <dbReference type="Ensembl" id="ENSNGAP00000011872.1"/>
    </source>
</evidence>
<dbReference type="AlphaFoldDB" id="A0A8C6R1Z1"/>
<dbReference type="OMA" id="PLERRWC"/>
<name>A0A8C6R1Z1_NANGA</name>
<dbReference type="GeneTree" id="ENSGT00940000154530"/>
<dbReference type="GO" id="GO:0008289">
    <property type="term" value="F:lipid binding"/>
    <property type="evidence" value="ECO:0007669"/>
    <property type="project" value="InterPro"/>
</dbReference>
<sequence>MGAMTTPDCIITCDGNNTTFCCTLGENFEETTANGRKTQMACTFTDGALVQHQQWDGKENGKLVVDCVTNNVTCTRVYKKVE</sequence>
<dbReference type="Ensembl" id="ENSNGAT00000017427.1">
    <property type="protein sequence ID" value="ENSNGAP00000011872.1"/>
    <property type="gene ID" value="ENSNGAG00000013914.1"/>
</dbReference>
<reference evidence="3" key="1">
    <citation type="submission" date="2025-08" db="UniProtKB">
        <authorList>
            <consortium name="Ensembl"/>
        </authorList>
    </citation>
    <scope>IDENTIFICATION</scope>
</reference>
<accession>A0A8C6R1Z1</accession>
<evidence type="ECO:0000256" key="2">
    <source>
        <dbReference type="ARBA" id="ARBA00022448"/>
    </source>
</evidence>
<keyword evidence="4" id="KW-1185">Reference proteome</keyword>
<dbReference type="PANTHER" id="PTHR11955">
    <property type="entry name" value="FATTY ACID BINDING PROTEIN"/>
    <property type="match status" value="1"/>
</dbReference>
<dbReference type="SUPFAM" id="SSF50814">
    <property type="entry name" value="Lipocalins"/>
    <property type="match status" value="1"/>
</dbReference>
<keyword evidence="2" id="KW-0813">Transport</keyword>
<dbReference type="InterPro" id="IPR012674">
    <property type="entry name" value="Calycin"/>
</dbReference>
<dbReference type="Proteomes" id="UP000694381">
    <property type="component" value="Unassembled WGS sequence"/>
</dbReference>
<dbReference type="Gene3D" id="2.40.128.20">
    <property type="match status" value="1"/>
</dbReference>
<organism evidence="3 4">
    <name type="scientific">Nannospalax galili</name>
    <name type="common">Northern Israeli blind subterranean mole rat</name>
    <name type="synonym">Spalax galili</name>
    <dbReference type="NCBI Taxonomy" id="1026970"/>
    <lineage>
        <taxon>Eukaryota</taxon>
        <taxon>Metazoa</taxon>
        <taxon>Chordata</taxon>
        <taxon>Craniata</taxon>
        <taxon>Vertebrata</taxon>
        <taxon>Euteleostomi</taxon>
        <taxon>Mammalia</taxon>
        <taxon>Eutheria</taxon>
        <taxon>Euarchontoglires</taxon>
        <taxon>Glires</taxon>
        <taxon>Rodentia</taxon>
        <taxon>Myomorpha</taxon>
        <taxon>Muroidea</taxon>
        <taxon>Spalacidae</taxon>
        <taxon>Spalacinae</taxon>
        <taxon>Nannospalax</taxon>
    </lineage>
</organism>